<accession>A0A7W5V0I2</accession>
<organism evidence="3 4">
    <name type="scientific">Nonomuraea dietziae</name>
    <dbReference type="NCBI Taxonomy" id="65515"/>
    <lineage>
        <taxon>Bacteria</taxon>
        <taxon>Bacillati</taxon>
        <taxon>Actinomycetota</taxon>
        <taxon>Actinomycetes</taxon>
        <taxon>Streptosporangiales</taxon>
        <taxon>Streptosporangiaceae</taxon>
        <taxon>Nonomuraea</taxon>
    </lineage>
</organism>
<feature type="region of interest" description="Disordered" evidence="1">
    <location>
        <begin position="1"/>
        <end position="28"/>
    </location>
</feature>
<keyword evidence="2" id="KW-1133">Transmembrane helix</keyword>
<dbReference type="EMBL" id="JACIBV010000001">
    <property type="protein sequence ID" value="MBB3728097.1"/>
    <property type="molecule type" value="Genomic_DNA"/>
</dbReference>
<dbReference type="GeneID" id="95390359"/>
<evidence type="ECO:0000256" key="1">
    <source>
        <dbReference type="SAM" id="MobiDB-lite"/>
    </source>
</evidence>
<evidence type="ECO:0000256" key="2">
    <source>
        <dbReference type="SAM" id="Phobius"/>
    </source>
</evidence>
<keyword evidence="2" id="KW-0472">Membrane</keyword>
<comment type="caution">
    <text evidence="3">The sequence shown here is derived from an EMBL/GenBank/DDBJ whole genome shotgun (WGS) entry which is preliminary data.</text>
</comment>
<proteinExistence type="predicted"/>
<dbReference type="Proteomes" id="UP000579945">
    <property type="component" value="Unassembled WGS sequence"/>
</dbReference>
<gene>
    <name evidence="3" type="ORF">FHR33_003957</name>
</gene>
<feature type="compositionally biased region" description="Basic and acidic residues" evidence="1">
    <location>
        <begin position="1"/>
        <end position="14"/>
    </location>
</feature>
<evidence type="ECO:0000313" key="3">
    <source>
        <dbReference type="EMBL" id="MBB3728097.1"/>
    </source>
</evidence>
<dbReference type="RefSeq" id="WP_183649604.1">
    <property type="nucleotide sequence ID" value="NZ_BAAAXX010000150.1"/>
</dbReference>
<protein>
    <submittedName>
        <fullName evidence="3">Uncharacterized protein</fullName>
    </submittedName>
</protein>
<keyword evidence="4" id="KW-1185">Reference proteome</keyword>
<keyword evidence="2" id="KW-0812">Transmembrane</keyword>
<feature type="transmembrane region" description="Helical" evidence="2">
    <location>
        <begin position="41"/>
        <end position="58"/>
    </location>
</feature>
<reference evidence="3 4" key="1">
    <citation type="submission" date="2020-08" db="EMBL/GenBank/DDBJ databases">
        <title>Sequencing the genomes of 1000 actinobacteria strains.</title>
        <authorList>
            <person name="Klenk H.-P."/>
        </authorList>
    </citation>
    <scope>NUCLEOTIDE SEQUENCE [LARGE SCALE GENOMIC DNA]</scope>
    <source>
        <strain evidence="3 4">DSM 44320</strain>
    </source>
</reference>
<name>A0A7W5V0I2_9ACTN</name>
<sequence length="336" mass="36011">MTVQELRDELRGRAEAVPPANPARPAQVRARIRRRRLRRSAVAGVAVAALASAGFLLLPGTAQRPPDHTAVAVQPPPSLPESFTAPDGTAYRRVGATSMRASGKERITIKVPYTGKPLDVAGACVGEGTHAPRFHVAGGPKQAGFFGRCSRQRQLQPLHVPKSGSAVEIVFDASTSGTACTRSNAHAACVPQQDKPTEWSLAVYEWTPPPQPVVPDRPRDLPSRLDGWKLEESRSGSWPQDGDSVTFDVTGDGGKLGVDQICTGDLAGRLRFSLKVNGEDTGSSGDCGVWEDGAFPSAMNEIEAPAGRRVTITISLDMRGEHTNRPVRWSVGLYRK</sequence>
<dbReference type="AlphaFoldDB" id="A0A7W5V0I2"/>
<evidence type="ECO:0000313" key="4">
    <source>
        <dbReference type="Proteomes" id="UP000579945"/>
    </source>
</evidence>